<organism evidence="4 5">
    <name type="scientific">Brevibacterium senegalense</name>
    <dbReference type="NCBI Taxonomy" id="1033736"/>
    <lineage>
        <taxon>Bacteria</taxon>
        <taxon>Bacillati</taxon>
        <taxon>Actinomycetota</taxon>
        <taxon>Actinomycetes</taxon>
        <taxon>Micrococcales</taxon>
        <taxon>Brevibacteriaceae</taxon>
        <taxon>Brevibacterium</taxon>
    </lineage>
</organism>
<dbReference type="EMBL" id="DYUK01000027">
    <property type="protein sequence ID" value="HJG79036.1"/>
    <property type="molecule type" value="Genomic_DNA"/>
</dbReference>
<reference evidence="4" key="1">
    <citation type="journal article" date="2021" name="PeerJ">
        <title>Extensive microbial diversity within the chicken gut microbiome revealed by metagenomics and culture.</title>
        <authorList>
            <person name="Gilroy R."/>
            <person name="Ravi A."/>
            <person name="Getino M."/>
            <person name="Pursley I."/>
            <person name="Horton D.L."/>
            <person name="Alikhan N.F."/>
            <person name="Baker D."/>
            <person name="Gharbi K."/>
            <person name="Hall N."/>
            <person name="Watson M."/>
            <person name="Adriaenssens E.M."/>
            <person name="Foster-Nyarko E."/>
            <person name="Jarju S."/>
            <person name="Secka A."/>
            <person name="Antonio M."/>
            <person name="Oren A."/>
            <person name="Chaudhuri R.R."/>
            <person name="La Ragione R."/>
            <person name="Hildebrand F."/>
            <person name="Pallen M.J."/>
        </authorList>
    </citation>
    <scope>NUCLEOTIDE SEQUENCE</scope>
    <source>
        <strain evidence="4">ChiGjej5B5-7349</strain>
    </source>
</reference>
<gene>
    <name evidence="4" type="ORF">K8V08_01330</name>
</gene>
<evidence type="ECO:0000313" key="5">
    <source>
        <dbReference type="Proteomes" id="UP000784435"/>
    </source>
</evidence>
<dbReference type="InterPro" id="IPR051549">
    <property type="entry name" value="PEP_Utilizing_Enz"/>
</dbReference>
<dbReference type="InterPro" id="IPR002192">
    <property type="entry name" value="PPDK_AMP/ATP-bd"/>
</dbReference>
<dbReference type="InterPro" id="IPR036637">
    <property type="entry name" value="Phosphohistidine_dom_sf"/>
</dbReference>
<dbReference type="InterPro" id="IPR008279">
    <property type="entry name" value="PEP-util_enz_mobile_dom"/>
</dbReference>
<dbReference type="Pfam" id="PF01326">
    <property type="entry name" value="PPDK_N"/>
    <property type="match status" value="2"/>
</dbReference>
<feature type="domain" description="PEP-utilising enzyme mobile" evidence="2">
    <location>
        <begin position="776"/>
        <end position="847"/>
    </location>
</feature>
<dbReference type="Gene3D" id="3.30.1490.20">
    <property type="entry name" value="ATP-grasp fold, A domain"/>
    <property type="match status" value="1"/>
</dbReference>
<reference evidence="4" key="2">
    <citation type="submission" date="2021-09" db="EMBL/GenBank/DDBJ databases">
        <authorList>
            <person name="Gilroy R."/>
        </authorList>
    </citation>
    <scope>NUCLEOTIDE SEQUENCE</scope>
    <source>
        <strain evidence="4">ChiGjej5B5-7349</strain>
    </source>
</reference>
<dbReference type="Proteomes" id="UP000784435">
    <property type="component" value="Unassembled WGS sequence"/>
</dbReference>
<dbReference type="AlphaFoldDB" id="A0A921MBZ8"/>
<dbReference type="PANTHER" id="PTHR43615:SF1">
    <property type="entry name" value="PPDK_N DOMAIN-CONTAINING PROTEIN"/>
    <property type="match status" value="1"/>
</dbReference>
<feature type="compositionally biased region" description="Gly residues" evidence="1">
    <location>
        <begin position="248"/>
        <end position="264"/>
    </location>
</feature>
<feature type="domain" description="Pyruvate phosphate dikinase AMP/ATP-binding" evidence="3">
    <location>
        <begin position="267"/>
        <end position="332"/>
    </location>
</feature>
<sequence length="852" mass="92689">MSRLIDFHHDDAVRLDMSGGKGASLAKSARDLPVPPGVIVTAEAYADLIADLRGRIRGILRDETLEDAAVQVQELLLSQPVDSGWVGEIEAAMASAGLAERAVAVRSSGTMEDLPGAAFAGQHDTYLGVRGAQEVARAVRRCYASLWNAHAMKYRDRLGLDHLQASMAVVVQQMVEVTADEAAGVAFSIDPVRGDLGTVLVNASYGLGETVVGGEAEVDEYRLDRDGGDEVEVRIARKPVALVVDAGARGGDGGSGGDDGLGGGDGHDGVREVEVAPERVEAAAIEAPMRAQVAALAVRAEAHFGFPQDIEWAVSEGELFLLQSRPVTRVAPRWTRDESAERYPTPVTPLTWDLVEEGFHRSLNHSFDLMGLPPFGDKWFAMKDFYIYGNQTAVELYSGRFPAALFQDVDSIRAALPEIARRFAWVQDLPVQWMRDLDTYLLGIGRLSHEPLHDKDLAGLWDLVRSISDLGTAYFLPNIAISLTQTTLYKGLLTLLSLGLPDGQAQPVFDQLLAQTDTKTGQVNDELWQLSRTIRSTPDLLEFLDGLDTADGHMDELRERFPAFARELDAFLSRHGHRELDFDAYHPTWVGAPHIVVNQVRVLAHREEEGRASANQLRAQQAEVERQVLDAVPDDLRYFVQEVIRLARTYTALDDLEHYQTTRLTLPMRRALAELGARLVEAGHLDAADDVYFLHVDTIETAVRDGSAEALGRLRAEAQELRAGYEAAVDSEPDWVHGQAATDAPTEGGLTGTAGSPGQVEAEVYVVHSPDDFPRFPAGAILVARTTNPAWTALFYQAAGVITESGGALSHGAVTARELGIPAVMSIREATRRFTNGQRVRIDGSAGTVTEL</sequence>
<evidence type="ECO:0000313" key="4">
    <source>
        <dbReference type="EMBL" id="HJG79036.1"/>
    </source>
</evidence>
<proteinExistence type="predicted"/>
<protein>
    <submittedName>
        <fullName evidence="4">Phosphoenolpyruvate synthase</fullName>
    </submittedName>
</protein>
<dbReference type="GO" id="GO:0016301">
    <property type="term" value="F:kinase activity"/>
    <property type="evidence" value="ECO:0007669"/>
    <property type="project" value="InterPro"/>
</dbReference>
<evidence type="ECO:0000259" key="2">
    <source>
        <dbReference type="Pfam" id="PF00391"/>
    </source>
</evidence>
<evidence type="ECO:0000259" key="3">
    <source>
        <dbReference type="Pfam" id="PF01326"/>
    </source>
</evidence>
<feature type="domain" description="Pyruvate phosphate dikinase AMP/ATP-binding" evidence="3">
    <location>
        <begin position="18"/>
        <end position="248"/>
    </location>
</feature>
<comment type="caution">
    <text evidence="4">The sequence shown here is derived from an EMBL/GenBank/DDBJ whole genome shotgun (WGS) entry which is preliminary data.</text>
</comment>
<dbReference type="PANTHER" id="PTHR43615">
    <property type="entry name" value="PHOSPHOENOLPYRUVATE SYNTHASE-RELATED"/>
    <property type="match status" value="1"/>
</dbReference>
<dbReference type="Pfam" id="PF00391">
    <property type="entry name" value="PEP-utilizers"/>
    <property type="match status" value="1"/>
</dbReference>
<feature type="region of interest" description="Disordered" evidence="1">
    <location>
        <begin position="247"/>
        <end position="267"/>
    </location>
</feature>
<dbReference type="InterPro" id="IPR013815">
    <property type="entry name" value="ATP_grasp_subdomain_1"/>
</dbReference>
<dbReference type="SUPFAM" id="SSF56059">
    <property type="entry name" value="Glutathione synthetase ATP-binding domain-like"/>
    <property type="match status" value="1"/>
</dbReference>
<dbReference type="Gene3D" id="3.50.30.10">
    <property type="entry name" value="Phosphohistidine domain"/>
    <property type="match status" value="1"/>
</dbReference>
<accession>A0A921MBZ8</accession>
<dbReference type="GO" id="GO:0005524">
    <property type="term" value="F:ATP binding"/>
    <property type="evidence" value="ECO:0007669"/>
    <property type="project" value="InterPro"/>
</dbReference>
<name>A0A921MBZ8_9MICO</name>
<dbReference type="Gene3D" id="3.30.470.20">
    <property type="entry name" value="ATP-grasp fold, B domain"/>
    <property type="match status" value="1"/>
</dbReference>
<dbReference type="SUPFAM" id="SSF52009">
    <property type="entry name" value="Phosphohistidine domain"/>
    <property type="match status" value="1"/>
</dbReference>
<evidence type="ECO:0000256" key="1">
    <source>
        <dbReference type="SAM" id="MobiDB-lite"/>
    </source>
</evidence>